<dbReference type="Proteomes" id="UP000002909">
    <property type="component" value="Segment"/>
</dbReference>
<reference evidence="1 2" key="1">
    <citation type="submission" date="2012-06" db="EMBL/GenBank/DDBJ databases">
        <title>Genomic characterization of five bacteriophages specific for Yersinia species.</title>
        <authorList>
            <person name="Skurnik M."/>
            <person name="Nawaz A."/>
            <person name="Happonen L."/>
            <person name="Butcher S."/>
            <person name="Mattinen L."/>
        </authorList>
    </citation>
    <scope>NUCLEOTIDE SEQUENCE [LARGE SCALE GENOMIC DNA]</scope>
</reference>
<dbReference type="RefSeq" id="YP_007235962.1">
    <property type="nucleotide sequence ID" value="NC_019909.1"/>
</dbReference>
<gene>
    <name evidence="1" type="primary">g129</name>
    <name evidence="1" type="ORF">BN80_129</name>
</gene>
<organismHost>
    <name type="scientific">Yersinia enterocolitica</name>
    <dbReference type="NCBI Taxonomy" id="630"/>
</organismHost>
<organism evidence="1 2">
    <name type="scientific">Yersinia phage phiR1-RT</name>
    <dbReference type="NCBI Taxonomy" id="1206558"/>
    <lineage>
        <taxon>Viruses</taxon>
        <taxon>Duplodnaviria</taxon>
        <taxon>Heunggongvirae</taxon>
        <taxon>Uroviricota</taxon>
        <taxon>Caudoviricetes</taxon>
        <taxon>Pantevenvirales</taxon>
        <taxon>Straboviridae</taxon>
        <taxon>Tevenvirinae</taxon>
        <taxon>Tegunavirus</taxon>
        <taxon>Tegunavirus r1rt</taxon>
    </lineage>
</organism>
<evidence type="ECO:0000313" key="1">
    <source>
        <dbReference type="EMBL" id="CCI88703.1"/>
    </source>
</evidence>
<accession>I7J3X9</accession>
<protein>
    <submittedName>
        <fullName evidence="1">Uncharacterized protein</fullName>
    </submittedName>
</protein>
<evidence type="ECO:0000313" key="2">
    <source>
        <dbReference type="Proteomes" id="UP000002909"/>
    </source>
</evidence>
<name>I7J3X9_BPPR1</name>
<dbReference type="GeneID" id="14295613"/>
<keyword evidence="2" id="KW-1185">Reference proteome</keyword>
<sequence>MIYYFPARLRNRKLSKMLQENKIKMKHQHETLAELEAVNEFITYCRGNK</sequence>
<dbReference type="KEGG" id="vg:14295613"/>
<dbReference type="EMBL" id="HE956709">
    <property type="protein sequence ID" value="CCI88703.1"/>
    <property type="molecule type" value="Genomic_DNA"/>
</dbReference>
<proteinExistence type="predicted"/>